<evidence type="ECO:0000256" key="3">
    <source>
        <dbReference type="ARBA" id="ARBA00022729"/>
    </source>
</evidence>
<evidence type="ECO:0000256" key="6">
    <source>
        <dbReference type="SAM" id="SignalP"/>
    </source>
</evidence>
<keyword evidence="9" id="KW-1185">Reference proteome</keyword>
<evidence type="ECO:0000313" key="9">
    <source>
        <dbReference type="Proteomes" id="UP000799438"/>
    </source>
</evidence>
<dbReference type="GO" id="GO:0005576">
    <property type="term" value="C:extracellular region"/>
    <property type="evidence" value="ECO:0007669"/>
    <property type="project" value="UniProtKB-SubCell"/>
</dbReference>
<evidence type="ECO:0000259" key="7">
    <source>
        <dbReference type="PROSITE" id="PS51895"/>
    </source>
</evidence>
<comment type="subcellular location">
    <subcellularLocation>
        <location evidence="1">Secreted</location>
    </subcellularLocation>
</comment>
<keyword evidence="2" id="KW-0964">Secreted</keyword>
<feature type="domain" description="AA1-like" evidence="7">
    <location>
        <begin position="15"/>
        <end position="130"/>
    </location>
</feature>
<gene>
    <name evidence="8" type="ORF">K452DRAFT_291944</name>
</gene>
<keyword evidence="3 6" id="KW-0732">Signal</keyword>
<feature type="chain" id="PRO_5025659324" description="AA1-like domain-containing protein" evidence="6">
    <location>
        <begin position="18"/>
        <end position="132"/>
    </location>
</feature>
<dbReference type="Proteomes" id="UP000799438">
    <property type="component" value="Unassembled WGS sequence"/>
</dbReference>
<evidence type="ECO:0000256" key="1">
    <source>
        <dbReference type="ARBA" id="ARBA00004613"/>
    </source>
</evidence>
<protein>
    <recommendedName>
        <fullName evidence="7">AA1-like domain-containing protein</fullName>
    </recommendedName>
</protein>
<comment type="caution">
    <text evidence="5">Lacks conserved residue(s) required for the propagation of feature annotation.</text>
</comment>
<proteinExistence type="predicted"/>
<dbReference type="OrthoDB" id="3928926at2759"/>
<dbReference type="EMBL" id="ML995508">
    <property type="protein sequence ID" value="KAF2137035.1"/>
    <property type="molecule type" value="Genomic_DNA"/>
</dbReference>
<dbReference type="GeneID" id="54298773"/>
<evidence type="ECO:0000256" key="4">
    <source>
        <dbReference type="ARBA" id="ARBA00023157"/>
    </source>
</evidence>
<dbReference type="PROSITE" id="PS51895">
    <property type="entry name" value="AA1"/>
    <property type="match status" value="1"/>
</dbReference>
<dbReference type="InterPro" id="IPR032382">
    <property type="entry name" value="AltA1"/>
</dbReference>
<keyword evidence="4 5" id="KW-1015">Disulfide bond</keyword>
<name>A0A6A6B1A1_9PEZI</name>
<feature type="signal peptide" evidence="6">
    <location>
        <begin position="1"/>
        <end position="17"/>
    </location>
</feature>
<accession>A0A6A6B1A1</accession>
<reference evidence="8" key="1">
    <citation type="journal article" date="2020" name="Stud. Mycol.">
        <title>101 Dothideomycetes genomes: a test case for predicting lifestyles and emergence of pathogens.</title>
        <authorList>
            <person name="Haridas S."/>
            <person name="Albert R."/>
            <person name="Binder M."/>
            <person name="Bloem J."/>
            <person name="Labutti K."/>
            <person name="Salamov A."/>
            <person name="Andreopoulos B."/>
            <person name="Baker S."/>
            <person name="Barry K."/>
            <person name="Bills G."/>
            <person name="Bluhm B."/>
            <person name="Cannon C."/>
            <person name="Castanera R."/>
            <person name="Culley D."/>
            <person name="Daum C."/>
            <person name="Ezra D."/>
            <person name="Gonzalez J."/>
            <person name="Henrissat B."/>
            <person name="Kuo A."/>
            <person name="Liang C."/>
            <person name="Lipzen A."/>
            <person name="Lutzoni F."/>
            <person name="Magnuson J."/>
            <person name="Mondo S."/>
            <person name="Nolan M."/>
            <person name="Ohm R."/>
            <person name="Pangilinan J."/>
            <person name="Park H.-J."/>
            <person name="Ramirez L."/>
            <person name="Alfaro M."/>
            <person name="Sun H."/>
            <person name="Tritt A."/>
            <person name="Yoshinaga Y."/>
            <person name="Zwiers L.-H."/>
            <person name="Turgeon B."/>
            <person name="Goodwin S."/>
            <person name="Spatafora J."/>
            <person name="Crous P."/>
            <person name="Grigoriev I."/>
        </authorList>
    </citation>
    <scope>NUCLEOTIDE SEQUENCE</scope>
    <source>
        <strain evidence="8">CBS 121167</strain>
    </source>
</reference>
<feature type="disulfide bond" evidence="5">
    <location>
        <begin position="105"/>
        <end position="117"/>
    </location>
</feature>
<dbReference type="AlphaFoldDB" id="A0A6A6B1A1"/>
<dbReference type="Gene3D" id="2.40.350.20">
    <property type="match status" value="1"/>
</dbReference>
<evidence type="ECO:0000256" key="2">
    <source>
        <dbReference type="ARBA" id="ARBA00022525"/>
    </source>
</evidence>
<dbReference type="Pfam" id="PF16541">
    <property type="entry name" value="AltA1"/>
    <property type="match status" value="1"/>
</dbReference>
<dbReference type="RefSeq" id="XP_033392753.1">
    <property type="nucleotide sequence ID" value="XM_033541277.1"/>
</dbReference>
<organism evidence="8 9">
    <name type="scientific">Aplosporella prunicola CBS 121167</name>
    <dbReference type="NCBI Taxonomy" id="1176127"/>
    <lineage>
        <taxon>Eukaryota</taxon>
        <taxon>Fungi</taxon>
        <taxon>Dikarya</taxon>
        <taxon>Ascomycota</taxon>
        <taxon>Pezizomycotina</taxon>
        <taxon>Dothideomycetes</taxon>
        <taxon>Dothideomycetes incertae sedis</taxon>
        <taxon>Botryosphaeriales</taxon>
        <taxon>Aplosporellaceae</taxon>
        <taxon>Aplosporella</taxon>
    </lineage>
</organism>
<evidence type="ECO:0000313" key="8">
    <source>
        <dbReference type="EMBL" id="KAF2137035.1"/>
    </source>
</evidence>
<evidence type="ECO:0000256" key="5">
    <source>
        <dbReference type="PROSITE-ProRule" id="PRU01243"/>
    </source>
</evidence>
<sequence length="132" mass="13744">MQFFAATAILFAGIAAAETITVKDLSIRDNKGIQAATFTINPGNIECSATKAADIAPPKIQQCGVSHYYFNVAGSDSKYTINFTEDLKKGPVGGEGKAENVPVVCHAGGNGPDDFVCTQVGDISVDITETTA</sequence>